<dbReference type="EMBL" id="BDIP01003275">
    <property type="protein sequence ID" value="GIQ87495.1"/>
    <property type="molecule type" value="Genomic_DNA"/>
</dbReference>
<comment type="caution">
    <text evidence="2">The sequence shown here is derived from an EMBL/GenBank/DDBJ whole genome shotgun (WGS) entry which is preliminary data.</text>
</comment>
<proteinExistence type="predicted"/>
<evidence type="ECO:0000313" key="3">
    <source>
        <dbReference type="Proteomes" id="UP000265618"/>
    </source>
</evidence>
<accession>A0A9K3GMC6</accession>
<keyword evidence="3" id="KW-1185">Reference proteome</keyword>
<evidence type="ECO:0008006" key="4">
    <source>
        <dbReference type="Google" id="ProtNLM"/>
    </source>
</evidence>
<protein>
    <recommendedName>
        <fullName evidence="4">Enhancer of polycomb-like protein</fullName>
    </recommendedName>
</protein>
<reference evidence="2 3" key="1">
    <citation type="journal article" date="2018" name="PLoS ONE">
        <title>The draft genome of Kipferlia bialata reveals reductive genome evolution in fornicate parasites.</title>
        <authorList>
            <person name="Tanifuji G."/>
            <person name="Takabayashi S."/>
            <person name="Kume K."/>
            <person name="Takagi M."/>
            <person name="Nakayama T."/>
            <person name="Kamikawa R."/>
            <person name="Inagaki Y."/>
            <person name="Hashimoto T."/>
        </authorList>
    </citation>
    <scope>NUCLEOTIDE SEQUENCE [LARGE SCALE GENOMIC DNA]</scope>
    <source>
        <strain evidence="2">NY0173</strain>
    </source>
</reference>
<dbReference type="AlphaFoldDB" id="A0A9K3GMC6"/>
<evidence type="ECO:0000256" key="1">
    <source>
        <dbReference type="SAM" id="MobiDB-lite"/>
    </source>
</evidence>
<organism evidence="2 3">
    <name type="scientific">Kipferlia bialata</name>
    <dbReference type="NCBI Taxonomy" id="797122"/>
    <lineage>
        <taxon>Eukaryota</taxon>
        <taxon>Metamonada</taxon>
        <taxon>Carpediemonas-like organisms</taxon>
        <taxon>Kipferlia</taxon>
    </lineage>
</organism>
<feature type="region of interest" description="Disordered" evidence="1">
    <location>
        <begin position="329"/>
        <end position="387"/>
    </location>
</feature>
<feature type="compositionally biased region" description="Low complexity" evidence="1">
    <location>
        <begin position="345"/>
        <end position="357"/>
    </location>
</feature>
<name>A0A9K3GMC6_9EUKA</name>
<dbReference type="Proteomes" id="UP000265618">
    <property type="component" value="Unassembled WGS sequence"/>
</dbReference>
<feature type="non-terminal residue" evidence="2">
    <location>
        <position position="1"/>
    </location>
</feature>
<sequence>MRSESRRSAVSIKPSRPLFGENYAIKKDHDEQFAATATQAKQTFNPAETTDKETEKEYHVNQLMRGSANAAAIPIPVIKHVEQDALPVIRNAPMYYTHIPEDLPPFVQYDLEYPDFQFIEDLTGEARRLLTPDLVEWIMDRLEVTFPQVIPSLSKHQVEGLYETFRYLKDLPELRVPPVPCISNESKAALALAREAVAFGNDPPPPVNDFHSLPVSMFVDVYEHWYERRSRIGNALIMHLRRPPPRKDNDFSRPFRVEGVAKDHKKINSNRMETLNDNIKKSKTLMAQCVASETRELDIFMKRFQRLNQHLRNGISMEKLCEGRPSLPLLHETEIPAPPKRGRRSTPISASPAAPKPSARDRNRGHRYRDESPAVHEEEAVQKVVPK</sequence>
<feature type="compositionally biased region" description="Basic and acidic residues" evidence="1">
    <location>
        <begin position="358"/>
        <end position="381"/>
    </location>
</feature>
<gene>
    <name evidence="2" type="ORF">KIPB_009542</name>
</gene>
<evidence type="ECO:0000313" key="2">
    <source>
        <dbReference type="EMBL" id="GIQ87495.1"/>
    </source>
</evidence>